<dbReference type="Gene3D" id="3.40.50.150">
    <property type="entry name" value="Vaccinia Virus protein VP39"/>
    <property type="match status" value="1"/>
</dbReference>
<evidence type="ECO:0000256" key="2">
    <source>
        <dbReference type="ARBA" id="ARBA00022603"/>
    </source>
</evidence>
<dbReference type="AlphaFoldDB" id="A0A2V4KD24"/>
<dbReference type="InterPro" id="IPR001091">
    <property type="entry name" value="RM_Methyltransferase"/>
</dbReference>
<dbReference type="PRINTS" id="PR00508">
    <property type="entry name" value="S21N4MTFRASE"/>
</dbReference>
<dbReference type="GO" id="GO:0008170">
    <property type="term" value="F:N-methyltransferase activity"/>
    <property type="evidence" value="ECO:0007669"/>
    <property type="project" value="InterPro"/>
</dbReference>
<evidence type="ECO:0000313" key="7">
    <source>
        <dbReference type="Proteomes" id="UP000248146"/>
    </source>
</evidence>
<dbReference type="EMBL" id="QJRX01000014">
    <property type="protein sequence ID" value="PYC19515.1"/>
    <property type="molecule type" value="Genomic_DNA"/>
</dbReference>
<dbReference type="GO" id="GO:0009007">
    <property type="term" value="F:site-specific DNA-methyltransferase (adenine-specific) activity"/>
    <property type="evidence" value="ECO:0007669"/>
    <property type="project" value="TreeGrafter"/>
</dbReference>
<evidence type="ECO:0000256" key="1">
    <source>
        <dbReference type="ARBA" id="ARBA00006594"/>
    </source>
</evidence>
<dbReference type="InterPro" id="IPR002941">
    <property type="entry name" value="DNA_methylase_N4/N6"/>
</dbReference>
<evidence type="ECO:0000256" key="3">
    <source>
        <dbReference type="ARBA" id="ARBA00022679"/>
    </source>
</evidence>
<dbReference type="GO" id="GO:0032259">
    <property type="term" value="P:methylation"/>
    <property type="evidence" value="ECO:0007669"/>
    <property type="project" value="UniProtKB-KW"/>
</dbReference>
<dbReference type="InterPro" id="IPR029063">
    <property type="entry name" value="SAM-dependent_MTases_sf"/>
</dbReference>
<keyword evidence="2 6" id="KW-0489">Methyltransferase</keyword>
<dbReference type="RefSeq" id="WP_110684093.1">
    <property type="nucleotide sequence ID" value="NZ_QJRX01000014.1"/>
</dbReference>
<evidence type="ECO:0000259" key="5">
    <source>
        <dbReference type="Pfam" id="PF01555"/>
    </source>
</evidence>
<feature type="domain" description="DNA methylase N-4/N-6" evidence="5">
    <location>
        <begin position="28"/>
        <end position="234"/>
    </location>
</feature>
<dbReference type="PANTHER" id="PTHR13370:SF3">
    <property type="entry name" value="TRNA (GUANINE(10)-N2)-METHYLTRANSFERASE HOMOLOG"/>
    <property type="match status" value="1"/>
</dbReference>
<protein>
    <recommendedName>
        <fullName evidence="4">Methyltransferase</fullName>
        <ecNumber evidence="4">2.1.1.-</ecNumber>
    </recommendedName>
</protein>
<keyword evidence="3 6" id="KW-0808">Transferase</keyword>
<organism evidence="6 7">
    <name type="scientific">Aquipseudomonas alcaligenes</name>
    <name type="common">Pseudomonas alcaligenes</name>
    <dbReference type="NCBI Taxonomy" id="43263"/>
    <lineage>
        <taxon>Bacteria</taxon>
        <taxon>Pseudomonadati</taxon>
        <taxon>Pseudomonadota</taxon>
        <taxon>Gammaproteobacteria</taxon>
        <taxon>Pseudomonadales</taxon>
        <taxon>Pseudomonadaceae</taxon>
        <taxon>Aquipseudomonas</taxon>
    </lineage>
</organism>
<proteinExistence type="inferred from homology"/>
<sequence length="245" mass="27262">MTNTNTRNALYRGDSLQILSGLEAGTFDALITDPPYSSGGIHMGSRQQSASTKYVQGGQKLAYHDFEGENRDQRSHGYWMTLWLSECYRLLKEGSPVCLFTDWRQLPLTTDALQAAGFTWRGILPWDKTEGVRPQLGRFRNQAEYVVWGSKGGMPLDRKVPVLPGVIREPVRQVDKHHMTGKPTELMRQVVRICEPGGRILDPFAGSGTTLVAAELEGYGWAGCELSEHYHQVAAGRLRALGAEL</sequence>
<dbReference type="GO" id="GO:0003677">
    <property type="term" value="F:DNA binding"/>
    <property type="evidence" value="ECO:0007669"/>
    <property type="project" value="InterPro"/>
</dbReference>
<evidence type="ECO:0000313" key="6">
    <source>
        <dbReference type="EMBL" id="PYC19515.1"/>
    </source>
</evidence>
<dbReference type="InterPro" id="IPR002052">
    <property type="entry name" value="DNA_methylase_N6_adenine_CS"/>
</dbReference>
<comment type="similarity">
    <text evidence="1 4">Belongs to the N(4)/N(6)-methyltransferase family.</text>
</comment>
<comment type="caution">
    <text evidence="6">The sequence shown here is derived from an EMBL/GenBank/DDBJ whole genome shotgun (WGS) entry which is preliminary data.</text>
</comment>
<dbReference type="GO" id="GO:0005737">
    <property type="term" value="C:cytoplasm"/>
    <property type="evidence" value="ECO:0007669"/>
    <property type="project" value="TreeGrafter"/>
</dbReference>
<dbReference type="EC" id="2.1.1.-" evidence="4"/>
<dbReference type="PROSITE" id="PS00092">
    <property type="entry name" value="N6_MTASE"/>
    <property type="match status" value="1"/>
</dbReference>
<dbReference type="SUPFAM" id="SSF53335">
    <property type="entry name" value="S-adenosyl-L-methionine-dependent methyltransferases"/>
    <property type="match status" value="1"/>
</dbReference>
<dbReference type="OrthoDB" id="9816043at2"/>
<dbReference type="PANTHER" id="PTHR13370">
    <property type="entry name" value="RNA METHYLASE-RELATED"/>
    <property type="match status" value="1"/>
</dbReference>
<name>A0A2V4KD24_AQUAC</name>
<dbReference type="Pfam" id="PF01555">
    <property type="entry name" value="N6_N4_Mtase"/>
    <property type="match status" value="1"/>
</dbReference>
<reference evidence="6 7" key="1">
    <citation type="submission" date="2018-06" db="EMBL/GenBank/DDBJ databases">
        <title>Pseudomonas diversity within urban Lake Michigan freshwaters.</title>
        <authorList>
            <person name="Batrich M."/>
            <person name="Hatzopoulos T."/>
            <person name="Putonti C."/>
        </authorList>
    </citation>
    <scope>NUCLEOTIDE SEQUENCE [LARGE SCALE GENOMIC DNA]</scope>
    <source>
        <strain evidence="6 7">MB-090714</strain>
    </source>
</reference>
<dbReference type="Proteomes" id="UP000248146">
    <property type="component" value="Unassembled WGS sequence"/>
</dbReference>
<accession>A0A2V4KD24</accession>
<evidence type="ECO:0000256" key="4">
    <source>
        <dbReference type="RuleBase" id="RU362026"/>
    </source>
</evidence>
<gene>
    <name evidence="6" type="ORF">DMO17_19240</name>
</gene>